<gene>
    <name evidence="2" type="ORF">NIES806_44860</name>
</gene>
<dbReference type="SUPFAM" id="SSF52540">
    <property type="entry name" value="P-loop containing nucleoside triphosphate hydrolases"/>
    <property type="match status" value="1"/>
</dbReference>
<sequence>MYIMSLKAEMSWEQILEFVDEIVWKFTQKHLTDVEVQILKGSWEGKMYEDIARETKFSHGYIQNDVGAKLWKKLTDIIGEPVSKNNFRQALDREREKRKTPQIILSMNRLELPHNPVSLNSPFYIERYSIESQNYTIESLCYQAIAQPAALIRIKAPRQMGKTSLLDRILAQSRKYDYLTVRINLQDVDESNFSNLDNFLRWLCTYISLELGITDRVDDFWKQPIGSKISCKTYLQNYILKEINSPLVLACDEVDRVFNYPQISQDFFGLLRSCHEEANNRDIWKQLRLVVVHSTENYGLLDINHSPFNVGEPVELTEFTAEQVQDLAQRHQLNWNHSLVQKLMAMIGGHPYLVRVAFYHLAQPAPGKWGDIKQLLRDAPTDAGIYTQHLRRLLGMLRENTKLAAAFTKVISATEPAQLDSILGYQLYSIGLIKWQNNQVIPRCELYRQYFRERLEN</sequence>
<name>A0A1Z4V9K1_9CYAN</name>
<dbReference type="PANTHER" id="PTHR34301">
    <property type="entry name" value="DNA-BINDING PROTEIN-RELATED"/>
    <property type="match status" value="1"/>
</dbReference>
<protein>
    <recommendedName>
        <fullName evidence="1">vWA-MoxR associated protein N-terminal HTH domain-containing protein</fullName>
    </recommendedName>
</protein>
<feature type="domain" description="vWA-MoxR associated protein N-terminal HTH" evidence="1">
    <location>
        <begin position="10"/>
        <end position="93"/>
    </location>
</feature>
<dbReference type="PANTHER" id="PTHR34301:SF8">
    <property type="entry name" value="ATPASE DOMAIN-CONTAINING PROTEIN"/>
    <property type="match status" value="1"/>
</dbReference>
<dbReference type="KEGG" id="dcm:NIES806_44860"/>
<evidence type="ECO:0000313" key="2">
    <source>
        <dbReference type="EMBL" id="BAZ88250.1"/>
    </source>
</evidence>
<dbReference type="Pfam" id="PF26355">
    <property type="entry name" value="HTH_VMAP-M9"/>
    <property type="match status" value="1"/>
</dbReference>
<dbReference type="InterPro" id="IPR027417">
    <property type="entry name" value="P-loop_NTPase"/>
</dbReference>
<organism evidence="2 3">
    <name type="scientific">Dolichospermum compactum NIES-806</name>
    <dbReference type="NCBI Taxonomy" id="1973481"/>
    <lineage>
        <taxon>Bacteria</taxon>
        <taxon>Bacillati</taxon>
        <taxon>Cyanobacteriota</taxon>
        <taxon>Cyanophyceae</taxon>
        <taxon>Nostocales</taxon>
        <taxon>Aphanizomenonaceae</taxon>
        <taxon>Dolichospermum</taxon>
        <taxon>Dolichospermum compactum</taxon>
    </lineage>
</organism>
<dbReference type="Pfam" id="PF14516">
    <property type="entry name" value="AAA_35"/>
    <property type="match status" value="1"/>
</dbReference>
<dbReference type="Gene3D" id="3.40.50.300">
    <property type="entry name" value="P-loop containing nucleotide triphosphate hydrolases"/>
    <property type="match status" value="1"/>
</dbReference>
<dbReference type="InterPro" id="IPR058651">
    <property type="entry name" value="HTH_VMAP-M9"/>
</dbReference>
<dbReference type="EMBL" id="AP018316">
    <property type="protein sequence ID" value="BAZ88250.1"/>
    <property type="molecule type" value="Genomic_DNA"/>
</dbReference>
<dbReference type="AlphaFoldDB" id="A0A1Z4V9K1"/>
<keyword evidence="3" id="KW-1185">Reference proteome</keyword>
<accession>A0A1Z4V9K1</accession>
<proteinExistence type="predicted"/>
<reference evidence="2 3" key="1">
    <citation type="submission" date="2017-06" db="EMBL/GenBank/DDBJ databases">
        <title>Genome sequencing of cyanobaciteial culture collection at National Institute for Environmental Studies (NIES).</title>
        <authorList>
            <person name="Hirose Y."/>
            <person name="Shimura Y."/>
            <person name="Fujisawa T."/>
            <person name="Nakamura Y."/>
            <person name="Kawachi M."/>
        </authorList>
    </citation>
    <scope>NUCLEOTIDE SEQUENCE [LARGE SCALE GENOMIC DNA]</scope>
    <source>
        <strain evidence="2 3">NIES-806</strain>
    </source>
</reference>
<evidence type="ECO:0000259" key="1">
    <source>
        <dbReference type="Pfam" id="PF26355"/>
    </source>
</evidence>
<evidence type="ECO:0000313" key="3">
    <source>
        <dbReference type="Proteomes" id="UP000218702"/>
    </source>
</evidence>
<dbReference type="Proteomes" id="UP000218702">
    <property type="component" value="Chromosome"/>
</dbReference>